<evidence type="ECO:0000313" key="5">
    <source>
        <dbReference type="Proteomes" id="UP000195402"/>
    </source>
</evidence>
<dbReference type="AlphaFoldDB" id="A0A200QZA6"/>
<dbReference type="Pfam" id="PF13202">
    <property type="entry name" value="EF-hand_5"/>
    <property type="match status" value="1"/>
</dbReference>
<evidence type="ECO:0000256" key="2">
    <source>
        <dbReference type="ARBA" id="ARBA00022837"/>
    </source>
</evidence>
<dbReference type="SMART" id="SM00054">
    <property type="entry name" value="EFh"/>
    <property type="match status" value="1"/>
</dbReference>
<evidence type="ECO:0000259" key="3">
    <source>
        <dbReference type="PROSITE" id="PS50222"/>
    </source>
</evidence>
<dbReference type="InterPro" id="IPR050145">
    <property type="entry name" value="Centrin_CML-like"/>
</dbReference>
<gene>
    <name evidence="4" type="ORF">BVC80_1825g44</name>
</gene>
<dbReference type="SUPFAM" id="SSF47473">
    <property type="entry name" value="EF-hand"/>
    <property type="match status" value="1"/>
</dbReference>
<dbReference type="OrthoDB" id="26525at2759"/>
<dbReference type="InterPro" id="IPR018247">
    <property type="entry name" value="EF_Hand_1_Ca_BS"/>
</dbReference>
<proteinExistence type="predicted"/>
<feature type="domain" description="EF-hand" evidence="3">
    <location>
        <begin position="15"/>
        <end position="50"/>
    </location>
</feature>
<dbReference type="GO" id="GO:0005509">
    <property type="term" value="F:calcium ion binding"/>
    <property type="evidence" value="ECO:0007669"/>
    <property type="project" value="InterPro"/>
</dbReference>
<keyword evidence="5" id="KW-1185">Reference proteome</keyword>
<keyword evidence="2" id="KW-0106">Calcium</keyword>
<name>A0A200QZA6_MACCD</name>
<organism evidence="4 5">
    <name type="scientific">Macleaya cordata</name>
    <name type="common">Five-seeded plume-poppy</name>
    <name type="synonym">Bocconia cordata</name>
    <dbReference type="NCBI Taxonomy" id="56857"/>
    <lineage>
        <taxon>Eukaryota</taxon>
        <taxon>Viridiplantae</taxon>
        <taxon>Streptophyta</taxon>
        <taxon>Embryophyta</taxon>
        <taxon>Tracheophyta</taxon>
        <taxon>Spermatophyta</taxon>
        <taxon>Magnoliopsida</taxon>
        <taxon>Ranunculales</taxon>
        <taxon>Papaveraceae</taxon>
        <taxon>Papaveroideae</taxon>
        <taxon>Macleaya</taxon>
    </lineage>
</organism>
<dbReference type="Proteomes" id="UP000195402">
    <property type="component" value="Unassembled WGS sequence"/>
</dbReference>
<dbReference type="InterPro" id="IPR002048">
    <property type="entry name" value="EF_hand_dom"/>
</dbReference>
<sequence length="100" mass="12130">MAIMCFIQTLPNREMSVDEFKAWLRRFDMDHDGQISREELQAALHSLNAWFAWWKARRGMKEADINRNGHIDNKTKDEMDKLVNYAQQHLHMKIYEDYVW</sequence>
<dbReference type="CDD" id="cd00051">
    <property type="entry name" value="EFh"/>
    <property type="match status" value="1"/>
</dbReference>
<keyword evidence="1" id="KW-0677">Repeat</keyword>
<accession>A0A200QZA6</accession>
<dbReference type="STRING" id="56857.A0A200QZA6"/>
<dbReference type="Gene3D" id="1.10.238.10">
    <property type="entry name" value="EF-hand"/>
    <property type="match status" value="1"/>
</dbReference>
<dbReference type="PROSITE" id="PS50222">
    <property type="entry name" value="EF_HAND_2"/>
    <property type="match status" value="1"/>
</dbReference>
<dbReference type="InParanoid" id="A0A200QZA6"/>
<dbReference type="InterPro" id="IPR011992">
    <property type="entry name" value="EF-hand-dom_pair"/>
</dbReference>
<dbReference type="EMBL" id="MVGT01000732">
    <property type="protein sequence ID" value="OVA15804.1"/>
    <property type="molecule type" value="Genomic_DNA"/>
</dbReference>
<reference evidence="4 5" key="1">
    <citation type="journal article" date="2017" name="Mol. Plant">
        <title>The Genome of Medicinal Plant Macleaya cordata Provides New Insights into Benzylisoquinoline Alkaloids Metabolism.</title>
        <authorList>
            <person name="Liu X."/>
            <person name="Liu Y."/>
            <person name="Huang P."/>
            <person name="Ma Y."/>
            <person name="Qing Z."/>
            <person name="Tang Q."/>
            <person name="Cao H."/>
            <person name="Cheng P."/>
            <person name="Zheng Y."/>
            <person name="Yuan Z."/>
            <person name="Zhou Y."/>
            <person name="Liu J."/>
            <person name="Tang Z."/>
            <person name="Zhuo Y."/>
            <person name="Zhang Y."/>
            <person name="Yu L."/>
            <person name="Huang J."/>
            <person name="Yang P."/>
            <person name="Peng Q."/>
            <person name="Zhang J."/>
            <person name="Jiang W."/>
            <person name="Zhang Z."/>
            <person name="Lin K."/>
            <person name="Ro D.K."/>
            <person name="Chen X."/>
            <person name="Xiong X."/>
            <person name="Shang Y."/>
            <person name="Huang S."/>
            <person name="Zeng J."/>
        </authorList>
    </citation>
    <scope>NUCLEOTIDE SEQUENCE [LARGE SCALE GENOMIC DNA]</scope>
    <source>
        <strain evidence="5">cv. BLH2017</strain>
        <tissue evidence="4">Root</tissue>
    </source>
</reference>
<evidence type="ECO:0000313" key="4">
    <source>
        <dbReference type="EMBL" id="OVA15804.1"/>
    </source>
</evidence>
<dbReference type="PROSITE" id="PS00018">
    <property type="entry name" value="EF_HAND_1"/>
    <property type="match status" value="1"/>
</dbReference>
<protein>
    <submittedName>
        <fullName evidence="4">EF-hand domain</fullName>
    </submittedName>
</protein>
<evidence type="ECO:0000256" key="1">
    <source>
        <dbReference type="ARBA" id="ARBA00022737"/>
    </source>
</evidence>
<dbReference type="PANTHER" id="PTHR23050">
    <property type="entry name" value="CALCIUM BINDING PROTEIN"/>
    <property type="match status" value="1"/>
</dbReference>
<comment type="caution">
    <text evidence="4">The sequence shown here is derived from an EMBL/GenBank/DDBJ whole genome shotgun (WGS) entry which is preliminary data.</text>
</comment>
<dbReference type="OMA" id="HMWFSSW"/>